<sequence>MNIPLVDLKAQFKTIEDKATKAACEVLSSANYIMGKDVIEFEKEFANYVGAKHAISVGNGTDALVIALMACGVGKGDEVITTTFTFFSTAESISAVGATPVFVDVEKDTYNIDSTKIEEKITEKTKAIMPVHIFGQPAKMEEINKIAKKHNLKVIEDAAQAVGAEYKGKKVGVIGDIGCFSFFPTKNLGCAGDGGIITTSDDNLATIVKALRTHGSGENGQRAYNYLNNINEEIEVSEGHDDTVYNPLKYYNYLIGFNSRLDTIQAAILRIKLGFIDSWNEKRRENAKNYDEKLKETALTLPVIIEEGKSVYNMYVVQAENREEVISKLKEKGISTGVYYPVPMHLQKVYKNLGYKEGDLPVAEYLSHRTFAIPVYPELNTEQKEYIVDTIKNIIYIDIQRKN</sequence>
<dbReference type="eggNOG" id="COG0399">
    <property type="taxonomic scope" value="Bacteria"/>
</dbReference>
<evidence type="ECO:0000256" key="1">
    <source>
        <dbReference type="ARBA" id="ARBA00022898"/>
    </source>
</evidence>
<feature type="active site" description="Proton acceptor" evidence="3">
    <location>
        <position position="186"/>
    </location>
</feature>
<dbReference type="Gene3D" id="3.40.640.10">
    <property type="entry name" value="Type I PLP-dependent aspartate aminotransferase-like (Major domain)"/>
    <property type="match status" value="1"/>
</dbReference>
<reference evidence="6 7" key="1">
    <citation type="submission" date="2013-02" db="EMBL/GenBank/DDBJ databases">
        <title>Genome sequence of Clostridium saccharoperbutylacetonicum N1-4(HMT).</title>
        <authorList>
            <person name="Poehlein A."/>
            <person name="Daniel R."/>
        </authorList>
    </citation>
    <scope>NUCLEOTIDE SEQUENCE [LARGE SCALE GENOMIC DNA]</scope>
    <source>
        <strain evidence="7">N1-4(HMT)</strain>
    </source>
</reference>
<dbReference type="Pfam" id="PF01041">
    <property type="entry name" value="DegT_DnrJ_EryC1"/>
    <property type="match status" value="1"/>
</dbReference>
<keyword evidence="1 4" id="KW-0663">Pyridoxal phosphate</keyword>
<dbReference type="PANTHER" id="PTHR30244">
    <property type="entry name" value="TRANSAMINASE"/>
    <property type="match status" value="1"/>
</dbReference>
<feature type="modified residue" description="N6-(pyridoxal phosphate)lysine" evidence="4">
    <location>
        <position position="186"/>
    </location>
</feature>
<evidence type="ECO:0000256" key="4">
    <source>
        <dbReference type="PIRSR" id="PIRSR000390-2"/>
    </source>
</evidence>
<dbReference type="OrthoDB" id="9810913at2"/>
<dbReference type="SUPFAM" id="SSF53383">
    <property type="entry name" value="PLP-dependent transferases"/>
    <property type="match status" value="1"/>
</dbReference>
<dbReference type="PATRIC" id="fig|931276.5.peg.1635"/>
<dbReference type="RefSeq" id="WP_015391756.1">
    <property type="nucleotide sequence ID" value="NC_020291.1"/>
</dbReference>
<dbReference type="CDD" id="cd00616">
    <property type="entry name" value="AHBA_syn"/>
    <property type="match status" value="1"/>
</dbReference>
<organism evidence="6 7">
    <name type="scientific">Clostridium saccharoperbutylacetonicum N1-4(HMT)</name>
    <dbReference type="NCBI Taxonomy" id="931276"/>
    <lineage>
        <taxon>Bacteria</taxon>
        <taxon>Bacillati</taxon>
        <taxon>Bacillota</taxon>
        <taxon>Clostridia</taxon>
        <taxon>Eubacteriales</taxon>
        <taxon>Clostridiaceae</taxon>
        <taxon>Clostridium</taxon>
    </lineage>
</organism>
<evidence type="ECO:0000256" key="5">
    <source>
        <dbReference type="RuleBase" id="RU004508"/>
    </source>
</evidence>
<evidence type="ECO:0000256" key="2">
    <source>
        <dbReference type="ARBA" id="ARBA00037999"/>
    </source>
</evidence>
<dbReference type="Gene3D" id="3.90.1150.10">
    <property type="entry name" value="Aspartate Aminotransferase, domain 1"/>
    <property type="match status" value="1"/>
</dbReference>
<dbReference type="InterPro" id="IPR015424">
    <property type="entry name" value="PyrdxlP-dep_Trfase"/>
</dbReference>
<keyword evidence="7" id="KW-1185">Reference proteome</keyword>
<protein>
    <submittedName>
        <fullName evidence="6">Pleiotropic regulatory protein DegT</fullName>
    </submittedName>
</protein>
<proteinExistence type="inferred from homology"/>
<dbReference type="InterPro" id="IPR015421">
    <property type="entry name" value="PyrdxlP-dep_Trfase_major"/>
</dbReference>
<dbReference type="GO" id="GO:0030170">
    <property type="term" value="F:pyridoxal phosphate binding"/>
    <property type="evidence" value="ECO:0007669"/>
    <property type="project" value="TreeGrafter"/>
</dbReference>
<dbReference type="AlphaFoldDB" id="M1LR90"/>
<evidence type="ECO:0000256" key="3">
    <source>
        <dbReference type="PIRSR" id="PIRSR000390-1"/>
    </source>
</evidence>
<accession>M1LR90</accession>
<gene>
    <name evidence="6" type="primary">degT1</name>
    <name evidence="6" type="ORF">Cspa_c16650</name>
</gene>
<dbReference type="InterPro" id="IPR000653">
    <property type="entry name" value="DegT/StrS_aminotransferase"/>
</dbReference>
<dbReference type="HOGENOM" id="CLU_033332_7_2_9"/>
<dbReference type="InterPro" id="IPR015422">
    <property type="entry name" value="PyrdxlP-dep_Trfase_small"/>
</dbReference>
<dbReference type="STRING" id="36745.CLSAP_16430"/>
<evidence type="ECO:0000313" key="7">
    <source>
        <dbReference type="Proteomes" id="UP000011728"/>
    </source>
</evidence>
<dbReference type="GO" id="GO:0008483">
    <property type="term" value="F:transaminase activity"/>
    <property type="evidence" value="ECO:0007669"/>
    <property type="project" value="TreeGrafter"/>
</dbReference>
<dbReference type="Proteomes" id="UP000011728">
    <property type="component" value="Chromosome"/>
</dbReference>
<dbReference type="KEGG" id="csr:Cspa_c16650"/>
<dbReference type="PANTHER" id="PTHR30244:SF36">
    <property type="entry name" value="3-OXO-GLUCOSE-6-PHOSPHATE:GLUTAMATE AMINOTRANSFERASE"/>
    <property type="match status" value="1"/>
</dbReference>
<evidence type="ECO:0000313" key="6">
    <source>
        <dbReference type="EMBL" id="AGF55435.1"/>
    </source>
</evidence>
<dbReference type="EMBL" id="CP004121">
    <property type="protein sequence ID" value="AGF55435.1"/>
    <property type="molecule type" value="Genomic_DNA"/>
</dbReference>
<comment type="similarity">
    <text evidence="2 5">Belongs to the DegT/DnrJ/EryC1 family.</text>
</comment>
<dbReference type="GO" id="GO:0000271">
    <property type="term" value="P:polysaccharide biosynthetic process"/>
    <property type="evidence" value="ECO:0007669"/>
    <property type="project" value="TreeGrafter"/>
</dbReference>
<dbReference type="PIRSF" id="PIRSF000390">
    <property type="entry name" value="PLP_StrS"/>
    <property type="match status" value="1"/>
</dbReference>
<name>M1LR90_9CLOT</name>